<proteinExistence type="inferred from homology"/>
<comment type="catalytic activity">
    <reaction evidence="8">
        <text>(2S,6S)-2,6-diaminopimelate = meso-2,6-diaminopimelate</text>
        <dbReference type="Rhea" id="RHEA:15393"/>
        <dbReference type="ChEBI" id="CHEBI:57609"/>
        <dbReference type="ChEBI" id="CHEBI:57791"/>
        <dbReference type="EC" id="5.1.1.7"/>
    </reaction>
</comment>
<dbReference type="Pfam" id="PF01678">
    <property type="entry name" value="DAP_epimerase"/>
    <property type="match status" value="2"/>
</dbReference>
<dbReference type="InterPro" id="IPR018510">
    <property type="entry name" value="DAP_epimerase_AS"/>
</dbReference>
<comment type="caution">
    <text evidence="9">The sequence shown here is derived from an EMBL/GenBank/DDBJ whole genome shotgun (WGS) entry which is preliminary data.</text>
</comment>
<evidence type="ECO:0000256" key="3">
    <source>
        <dbReference type="ARBA" id="ARBA00013080"/>
    </source>
</evidence>
<evidence type="ECO:0000256" key="8">
    <source>
        <dbReference type="ARBA" id="ARBA00051712"/>
    </source>
</evidence>
<name>X1AB20_9ZZZZ</name>
<comment type="pathway">
    <text evidence="1">Amino-acid biosynthesis; L-lysine biosynthesis via DAP pathway; DL-2,6-diaminopimelate from LL-2,6-diaminopimelate: step 1/1.</text>
</comment>
<dbReference type="PROSITE" id="PS01326">
    <property type="entry name" value="DAP_EPIMERASE"/>
    <property type="match status" value="1"/>
</dbReference>
<dbReference type="UniPathway" id="UPA00034">
    <property type="reaction ID" value="UER00025"/>
</dbReference>
<protein>
    <recommendedName>
        <fullName evidence="3">diaminopimelate epimerase</fullName>
        <ecNumber evidence="3">5.1.1.7</ecNumber>
    </recommendedName>
</protein>
<sequence length="286" mass="31893">MKINFVKMHGLGNDFILIDCLNKSLGDSSFLSYLAKKLCDRNFGIGADGLILILLSSKADLRMRIFNFDGSEAQMCGNGIRCFAKYAYENKLISKNKFTVETLAGIITPELIFQDLKNKKVFGVKVNMGIPKLKRREIPMNGEDTPTVVDETLKINLEQIFKITCVSMGNPHCITFVNDVQSIPVDKIGPKIENHTIFPEKTNVEFIHILNRKEINFRVWERGVGETLACGTGACAALVAAVLNNKTDRKATIHLPGGDLDIRWADDGYVYMTGPAELVFRGEMII</sequence>
<dbReference type="NCBIfam" id="TIGR00652">
    <property type="entry name" value="DapF"/>
    <property type="match status" value="1"/>
</dbReference>
<dbReference type="InterPro" id="IPR001653">
    <property type="entry name" value="DAP_epimerase_DapF"/>
</dbReference>
<evidence type="ECO:0000256" key="2">
    <source>
        <dbReference type="ARBA" id="ARBA00010219"/>
    </source>
</evidence>
<dbReference type="PANTHER" id="PTHR31689">
    <property type="entry name" value="DIAMINOPIMELATE EPIMERASE, CHLOROPLASTIC"/>
    <property type="match status" value="1"/>
</dbReference>
<reference evidence="9" key="1">
    <citation type="journal article" date="2014" name="Front. Microbiol.">
        <title>High frequency of phylogenetically diverse reductive dehalogenase-homologous genes in deep subseafloor sedimentary metagenomes.</title>
        <authorList>
            <person name="Kawai M."/>
            <person name="Futagami T."/>
            <person name="Toyoda A."/>
            <person name="Takaki Y."/>
            <person name="Nishi S."/>
            <person name="Hori S."/>
            <person name="Arai W."/>
            <person name="Tsubouchi T."/>
            <person name="Morono Y."/>
            <person name="Uchiyama I."/>
            <person name="Ito T."/>
            <person name="Fujiyama A."/>
            <person name="Inagaki F."/>
            <person name="Takami H."/>
        </authorList>
    </citation>
    <scope>NUCLEOTIDE SEQUENCE</scope>
    <source>
        <strain evidence="9">Expedition CK06-06</strain>
    </source>
</reference>
<dbReference type="GO" id="GO:0009089">
    <property type="term" value="P:lysine biosynthetic process via diaminopimelate"/>
    <property type="evidence" value="ECO:0007669"/>
    <property type="project" value="UniProtKB-UniPathway"/>
</dbReference>
<organism evidence="9">
    <name type="scientific">marine sediment metagenome</name>
    <dbReference type="NCBI Taxonomy" id="412755"/>
    <lineage>
        <taxon>unclassified sequences</taxon>
        <taxon>metagenomes</taxon>
        <taxon>ecological metagenomes</taxon>
    </lineage>
</organism>
<dbReference type="SUPFAM" id="SSF54506">
    <property type="entry name" value="Diaminopimelate epimerase-like"/>
    <property type="match status" value="2"/>
</dbReference>
<keyword evidence="6" id="KW-0457">Lysine biosynthesis</keyword>
<dbReference type="PANTHER" id="PTHR31689:SF0">
    <property type="entry name" value="DIAMINOPIMELATE EPIMERASE"/>
    <property type="match status" value="1"/>
</dbReference>
<gene>
    <name evidence="9" type="ORF">S01H4_01571</name>
</gene>
<evidence type="ECO:0000256" key="4">
    <source>
        <dbReference type="ARBA" id="ARBA00022490"/>
    </source>
</evidence>
<dbReference type="HAMAP" id="MF_00197">
    <property type="entry name" value="DAP_epimerase"/>
    <property type="match status" value="1"/>
</dbReference>
<keyword evidence="4" id="KW-0963">Cytoplasm</keyword>
<keyword evidence="7" id="KW-0413">Isomerase</keyword>
<accession>X1AB20</accession>
<keyword evidence="5" id="KW-0028">Amino-acid biosynthesis</keyword>
<comment type="similarity">
    <text evidence="2">Belongs to the diaminopimelate epimerase family.</text>
</comment>
<evidence type="ECO:0000256" key="5">
    <source>
        <dbReference type="ARBA" id="ARBA00022605"/>
    </source>
</evidence>
<dbReference type="FunFam" id="3.10.310.10:FF:000004">
    <property type="entry name" value="Diaminopimelate epimerase"/>
    <property type="match status" value="1"/>
</dbReference>
<dbReference type="EC" id="5.1.1.7" evidence="3"/>
<dbReference type="GO" id="GO:0008837">
    <property type="term" value="F:diaminopimelate epimerase activity"/>
    <property type="evidence" value="ECO:0007669"/>
    <property type="project" value="UniProtKB-EC"/>
</dbReference>
<dbReference type="AlphaFoldDB" id="X1AB20"/>
<evidence type="ECO:0000256" key="6">
    <source>
        <dbReference type="ARBA" id="ARBA00023154"/>
    </source>
</evidence>
<dbReference type="EMBL" id="BART01000293">
    <property type="protein sequence ID" value="GAG69888.1"/>
    <property type="molecule type" value="Genomic_DNA"/>
</dbReference>
<dbReference type="GO" id="GO:0005829">
    <property type="term" value="C:cytosol"/>
    <property type="evidence" value="ECO:0007669"/>
    <property type="project" value="TreeGrafter"/>
</dbReference>
<dbReference type="FunFam" id="3.10.310.10:FF:000001">
    <property type="entry name" value="Diaminopimelate epimerase"/>
    <property type="match status" value="1"/>
</dbReference>
<dbReference type="Gene3D" id="3.10.310.10">
    <property type="entry name" value="Diaminopimelate Epimerase, Chain A, domain 1"/>
    <property type="match status" value="2"/>
</dbReference>
<evidence type="ECO:0000313" key="9">
    <source>
        <dbReference type="EMBL" id="GAG69888.1"/>
    </source>
</evidence>
<evidence type="ECO:0000256" key="1">
    <source>
        <dbReference type="ARBA" id="ARBA00005196"/>
    </source>
</evidence>
<evidence type="ECO:0000256" key="7">
    <source>
        <dbReference type="ARBA" id="ARBA00023235"/>
    </source>
</evidence>